<accession>A0ABC8RJG5</accession>
<keyword evidence="2" id="KW-1185">Reference proteome</keyword>
<evidence type="ECO:0000313" key="2">
    <source>
        <dbReference type="Proteomes" id="UP001642360"/>
    </source>
</evidence>
<reference evidence="1 2" key="1">
    <citation type="submission" date="2024-02" db="EMBL/GenBank/DDBJ databases">
        <authorList>
            <person name="Vignale AGUSTIN F."/>
            <person name="Sosa J E."/>
            <person name="Modenutti C."/>
        </authorList>
    </citation>
    <scope>NUCLEOTIDE SEQUENCE [LARGE SCALE GENOMIC DNA]</scope>
</reference>
<proteinExistence type="predicted"/>
<comment type="caution">
    <text evidence="1">The sequence shown here is derived from an EMBL/GenBank/DDBJ whole genome shotgun (WGS) entry which is preliminary data.</text>
</comment>
<gene>
    <name evidence="1" type="ORF">ILEXP_LOCUS12496</name>
</gene>
<sequence length="105" mass="11240">MALGMEDGDCDFLAMELGDSEKDSDSSNCCLYRLWTVLGGPSIFCFTVFGLPTFSAFGHSIVSDLCGPVGGVGKGKNVEEEVLKNGIVEVESWLLLSNLVLRMLG</sequence>
<feature type="non-terminal residue" evidence="1">
    <location>
        <position position="105"/>
    </location>
</feature>
<protein>
    <submittedName>
        <fullName evidence="1">Uncharacterized protein</fullName>
    </submittedName>
</protein>
<dbReference type="Proteomes" id="UP001642360">
    <property type="component" value="Unassembled WGS sequence"/>
</dbReference>
<dbReference type="AlphaFoldDB" id="A0ABC8RJG5"/>
<dbReference type="EMBL" id="CAUOFW020001416">
    <property type="protein sequence ID" value="CAK9144730.1"/>
    <property type="molecule type" value="Genomic_DNA"/>
</dbReference>
<evidence type="ECO:0000313" key="1">
    <source>
        <dbReference type="EMBL" id="CAK9144730.1"/>
    </source>
</evidence>
<organism evidence="1 2">
    <name type="scientific">Ilex paraguariensis</name>
    <name type="common">yerba mate</name>
    <dbReference type="NCBI Taxonomy" id="185542"/>
    <lineage>
        <taxon>Eukaryota</taxon>
        <taxon>Viridiplantae</taxon>
        <taxon>Streptophyta</taxon>
        <taxon>Embryophyta</taxon>
        <taxon>Tracheophyta</taxon>
        <taxon>Spermatophyta</taxon>
        <taxon>Magnoliopsida</taxon>
        <taxon>eudicotyledons</taxon>
        <taxon>Gunneridae</taxon>
        <taxon>Pentapetalae</taxon>
        <taxon>asterids</taxon>
        <taxon>campanulids</taxon>
        <taxon>Aquifoliales</taxon>
        <taxon>Aquifoliaceae</taxon>
        <taxon>Ilex</taxon>
    </lineage>
</organism>
<name>A0ABC8RJG5_9AQUA</name>